<dbReference type="SFLD" id="SFLDS00029">
    <property type="entry name" value="Radical_SAM"/>
    <property type="match status" value="2"/>
</dbReference>
<dbReference type="GO" id="GO:0051536">
    <property type="term" value="F:iron-sulfur cluster binding"/>
    <property type="evidence" value="ECO:0007669"/>
    <property type="project" value="UniProtKB-KW"/>
</dbReference>
<dbReference type="SMART" id="SM00729">
    <property type="entry name" value="Elp3"/>
    <property type="match status" value="1"/>
</dbReference>
<evidence type="ECO:0000313" key="7">
    <source>
        <dbReference type="EMBL" id="KAA0257332.1"/>
    </source>
</evidence>
<comment type="caution">
    <text evidence="7">The sequence shown here is derived from an EMBL/GenBank/DDBJ whole genome shotgun (WGS) entry which is preliminary data.</text>
</comment>
<evidence type="ECO:0000256" key="5">
    <source>
        <dbReference type="ARBA" id="ARBA00023014"/>
    </source>
</evidence>
<organism evidence="7 8">
    <name type="scientific">Deferribacter autotrophicus</name>
    <dbReference type="NCBI Taxonomy" id="500465"/>
    <lineage>
        <taxon>Bacteria</taxon>
        <taxon>Pseudomonadati</taxon>
        <taxon>Deferribacterota</taxon>
        <taxon>Deferribacteres</taxon>
        <taxon>Deferribacterales</taxon>
        <taxon>Deferribacteraceae</taxon>
        <taxon>Deferribacter</taxon>
    </lineage>
</organism>
<dbReference type="GO" id="GO:0003824">
    <property type="term" value="F:catalytic activity"/>
    <property type="evidence" value="ECO:0007669"/>
    <property type="project" value="InterPro"/>
</dbReference>
<keyword evidence="5" id="KW-0411">Iron-sulfur</keyword>
<dbReference type="Pfam" id="PF04055">
    <property type="entry name" value="Radical_SAM"/>
    <property type="match status" value="1"/>
</dbReference>
<dbReference type="InterPro" id="IPR058240">
    <property type="entry name" value="rSAM_sf"/>
</dbReference>
<dbReference type="CDD" id="cd01335">
    <property type="entry name" value="Radical_SAM"/>
    <property type="match status" value="1"/>
</dbReference>
<dbReference type="Proteomes" id="UP000322876">
    <property type="component" value="Unassembled WGS sequence"/>
</dbReference>
<keyword evidence="8" id="KW-1185">Reference proteome</keyword>
<evidence type="ECO:0000256" key="2">
    <source>
        <dbReference type="ARBA" id="ARBA00022691"/>
    </source>
</evidence>
<dbReference type="RefSeq" id="WP_149267005.1">
    <property type="nucleotide sequence ID" value="NZ_VFJB01000008.1"/>
</dbReference>
<evidence type="ECO:0000256" key="1">
    <source>
        <dbReference type="ARBA" id="ARBA00001966"/>
    </source>
</evidence>
<name>A0A5A8F1R5_9BACT</name>
<accession>A0A5A8F1R5</accession>
<dbReference type="AlphaFoldDB" id="A0A5A8F1R5"/>
<sequence>MLLSSLDFLPEYSYPLYRPPSEANSLIFQITEGCSYNQCSFCGMYVTKKFKLKSFEDFKKEVDTIPDYVRNSVRRIFLADGDAVIYPTDGLIEILDYINANFPNLERISSYAGPQAILAKGIDEWTQILKRKLNLLYFGLESANNEVLKIMNKGMDAEEIKPKVLKLQEIGFAFSIMVILGGGGIKLSEPHALDTAKWISDVNPKYLGMLTLFIRRKKNYFEKIEKPMIKHLIKEARMMIENINGNGIIFRSNHVSNMFILKGVLSEDKEKLLNYLDEVYLYLASKNILDTYPDYYKEEF</sequence>
<dbReference type="SFLD" id="SFLDG01082">
    <property type="entry name" value="B12-binding_domain_containing"/>
    <property type="match status" value="1"/>
</dbReference>
<dbReference type="SUPFAM" id="SSF102114">
    <property type="entry name" value="Radical SAM enzymes"/>
    <property type="match status" value="1"/>
</dbReference>
<evidence type="ECO:0000313" key="8">
    <source>
        <dbReference type="Proteomes" id="UP000322876"/>
    </source>
</evidence>
<dbReference type="SFLD" id="SFLDG01095">
    <property type="entry name" value="Uncharacterised_Radical_SAM_Su"/>
    <property type="match status" value="1"/>
</dbReference>
<dbReference type="PANTHER" id="PTHR43409">
    <property type="entry name" value="ANAEROBIC MAGNESIUM-PROTOPORPHYRIN IX MONOMETHYL ESTER CYCLASE-RELATED"/>
    <property type="match status" value="1"/>
</dbReference>
<dbReference type="PROSITE" id="PS51918">
    <property type="entry name" value="RADICAL_SAM"/>
    <property type="match status" value="1"/>
</dbReference>
<dbReference type="Gene3D" id="3.80.30.20">
    <property type="entry name" value="tm_1862 like domain"/>
    <property type="match status" value="1"/>
</dbReference>
<dbReference type="InterPro" id="IPR006638">
    <property type="entry name" value="Elp3/MiaA/NifB-like_rSAM"/>
</dbReference>
<evidence type="ECO:0000256" key="4">
    <source>
        <dbReference type="ARBA" id="ARBA00023004"/>
    </source>
</evidence>
<dbReference type="OrthoDB" id="9777636at2"/>
<dbReference type="InterPro" id="IPR051198">
    <property type="entry name" value="BchE-like"/>
</dbReference>
<dbReference type="GO" id="GO:0046872">
    <property type="term" value="F:metal ion binding"/>
    <property type="evidence" value="ECO:0007669"/>
    <property type="project" value="UniProtKB-KW"/>
</dbReference>
<keyword evidence="3" id="KW-0479">Metal-binding</keyword>
<feature type="domain" description="Radical SAM core" evidence="6">
    <location>
        <begin position="18"/>
        <end position="244"/>
    </location>
</feature>
<evidence type="ECO:0000259" key="6">
    <source>
        <dbReference type="PROSITE" id="PS51918"/>
    </source>
</evidence>
<proteinExistence type="predicted"/>
<comment type="cofactor">
    <cofactor evidence="1">
        <name>[4Fe-4S] cluster</name>
        <dbReference type="ChEBI" id="CHEBI:49883"/>
    </cofactor>
</comment>
<keyword evidence="4" id="KW-0408">Iron</keyword>
<dbReference type="InterPro" id="IPR007197">
    <property type="entry name" value="rSAM"/>
</dbReference>
<reference evidence="7 8" key="1">
    <citation type="submission" date="2019-06" db="EMBL/GenBank/DDBJ databases">
        <title>Genomic insights into carbon and energy metabolism of Deferribacter autotrophicus revealed new metabolic traits in the phylum Deferribacteres.</title>
        <authorList>
            <person name="Slobodkin A.I."/>
            <person name="Slobodkina G.B."/>
            <person name="Allioux M."/>
            <person name="Alain K."/>
            <person name="Jebbar M."/>
            <person name="Shadrin V."/>
            <person name="Kublanov I.V."/>
            <person name="Toshchakov S.V."/>
            <person name="Bonch-Osmolovskaya E.A."/>
        </authorList>
    </citation>
    <scope>NUCLEOTIDE SEQUENCE [LARGE SCALE GENOMIC DNA]</scope>
    <source>
        <strain evidence="7 8">SL50</strain>
    </source>
</reference>
<keyword evidence="2" id="KW-0949">S-adenosyl-L-methionine</keyword>
<dbReference type="InterPro" id="IPR023404">
    <property type="entry name" value="rSAM_horseshoe"/>
</dbReference>
<gene>
    <name evidence="7" type="ORF">FHQ18_09810</name>
</gene>
<dbReference type="PANTHER" id="PTHR43409:SF4">
    <property type="entry name" value="RADICAL SAM SUPERFAMILY PROTEIN"/>
    <property type="match status" value="1"/>
</dbReference>
<evidence type="ECO:0000256" key="3">
    <source>
        <dbReference type="ARBA" id="ARBA00022723"/>
    </source>
</evidence>
<dbReference type="EMBL" id="VFJB01000008">
    <property type="protein sequence ID" value="KAA0257332.1"/>
    <property type="molecule type" value="Genomic_DNA"/>
</dbReference>
<protein>
    <submittedName>
        <fullName evidence="7">Radical SAM protein</fullName>
    </submittedName>
</protein>